<dbReference type="Gene3D" id="2.40.33.20">
    <property type="entry name" value="PK beta-barrel domain-like"/>
    <property type="match status" value="1"/>
</dbReference>
<dbReference type="GO" id="GO:0030170">
    <property type="term" value="F:pyridoxal phosphate binding"/>
    <property type="evidence" value="ECO:0007669"/>
    <property type="project" value="InterPro"/>
</dbReference>
<dbReference type="GeneID" id="34610446"/>
<dbReference type="OrthoDB" id="14384at2759"/>
<dbReference type="GO" id="GO:0003824">
    <property type="term" value="F:catalytic activity"/>
    <property type="evidence" value="ECO:0007669"/>
    <property type="project" value="InterPro"/>
</dbReference>
<evidence type="ECO:0000313" key="2">
    <source>
        <dbReference type="EMBL" id="OJJ43652.1"/>
    </source>
</evidence>
<keyword evidence="3" id="KW-1185">Reference proteome</keyword>
<dbReference type="SUPFAM" id="SSF50800">
    <property type="entry name" value="PK beta-barrel domain-like"/>
    <property type="match status" value="1"/>
</dbReference>
<dbReference type="InterPro" id="IPR005302">
    <property type="entry name" value="MoCF_Sase_C"/>
</dbReference>
<reference evidence="3" key="1">
    <citation type="journal article" date="2017" name="Genome Biol.">
        <title>Comparative genomics reveals high biological diversity and specific adaptations in the industrially and medically important fungal genus Aspergillus.</title>
        <authorList>
            <person name="de Vries R.P."/>
            <person name="Riley R."/>
            <person name="Wiebenga A."/>
            <person name="Aguilar-Osorio G."/>
            <person name="Amillis S."/>
            <person name="Uchima C.A."/>
            <person name="Anderluh G."/>
            <person name="Asadollahi M."/>
            <person name="Askin M."/>
            <person name="Barry K."/>
            <person name="Battaglia E."/>
            <person name="Bayram O."/>
            <person name="Benocci T."/>
            <person name="Braus-Stromeyer S.A."/>
            <person name="Caldana C."/>
            <person name="Canovas D."/>
            <person name="Cerqueira G.C."/>
            <person name="Chen F."/>
            <person name="Chen W."/>
            <person name="Choi C."/>
            <person name="Clum A."/>
            <person name="Dos Santos R.A."/>
            <person name="Damasio A.R."/>
            <person name="Diallinas G."/>
            <person name="Emri T."/>
            <person name="Fekete E."/>
            <person name="Flipphi M."/>
            <person name="Freyberg S."/>
            <person name="Gallo A."/>
            <person name="Gournas C."/>
            <person name="Habgood R."/>
            <person name="Hainaut M."/>
            <person name="Harispe M.L."/>
            <person name="Henrissat B."/>
            <person name="Hilden K.S."/>
            <person name="Hope R."/>
            <person name="Hossain A."/>
            <person name="Karabika E."/>
            <person name="Karaffa L."/>
            <person name="Karanyi Z."/>
            <person name="Krasevec N."/>
            <person name="Kuo A."/>
            <person name="Kusch H."/>
            <person name="LaButti K."/>
            <person name="Lagendijk E.L."/>
            <person name="Lapidus A."/>
            <person name="Levasseur A."/>
            <person name="Lindquist E."/>
            <person name="Lipzen A."/>
            <person name="Logrieco A.F."/>
            <person name="MacCabe A."/>
            <person name="Maekelae M.R."/>
            <person name="Malavazi I."/>
            <person name="Melin P."/>
            <person name="Meyer V."/>
            <person name="Mielnichuk N."/>
            <person name="Miskei M."/>
            <person name="Molnar A.P."/>
            <person name="Mule G."/>
            <person name="Ngan C.Y."/>
            <person name="Orejas M."/>
            <person name="Orosz E."/>
            <person name="Ouedraogo J.P."/>
            <person name="Overkamp K.M."/>
            <person name="Park H.-S."/>
            <person name="Perrone G."/>
            <person name="Piumi F."/>
            <person name="Punt P.J."/>
            <person name="Ram A.F."/>
            <person name="Ramon A."/>
            <person name="Rauscher S."/>
            <person name="Record E."/>
            <person name="Riano-Pachon D.M."/>
            <person name="Robert V."/>
            <person name="Roehrig J."/>
            <person name="Ruller R."/>
            <person name="Salamov A."/>
            <person name="Salih N.S."/>
            <person name="Samson R.A."/>
            <person name="Sandor E."/>
            <person name="Sanguinetti M."/>
            <person name="Schuetze T."/>
            <person name="Sepcic K."/>
            <person name="Shelest E."/>
            <person name="Sherlock G."/>
            <person name="Sophianopoulou V."/>
            <person name="Squina F.M."/>
            <person name="Sun H."/>
            <person name="Susca A."/>
            <person name="Todd R.B."/>
            <person name="Tsang A."/>
            <person name="Unkles S.E."/>
            <person name="van de Wiele N."/>
            <person name="van Rossen-Uffink D."/>
            <person name="Oliveira J.V."/>
            <person name="Vesth T.C."/>
            <person name="Visser J."/>
            <person name="Yu J.-H."/>
            <person name="Zhou M."/>
            <person name="Andersen M.R."/>
            <person name="Archer D.B."/>
            <person name="Baker S.E."/>
            <person name="Benoit I."/>
            <person name="Brakhage A.A."/>
            <person name="Braus G.H."/>
            <person name="Fischer R."/>
            <person name="Frisvad J.C."/>
            <person name="Goldman G.H."/>
            <person name="Houbraken J."/>
            <person name="Oakley B."/>
            <person name="Pocsi I."/>
            <person name="Scazzocchio C."/>
            <person name="Seiboth B."/>
            <person name="vanKuyk P.A."/>
            <person name="Wortman J."/>
            <person name="Dyer P.S."/>
            <person name="Grigoriev I.V."/>
        </authorList>
    </citation>
    <scope>NUCLEOTIDE SEQUENCE [LARGE SCALE GENOMIC DNA]</scope>
    <source>
        <strain evidence="3">CBS 506.65</strain>
    </source>
</reference>
<organism evidence="2 3">
    <name type="scientific">Penicilliopsis zonata CBS 506.65</name>
    <dbReference type="NCBI Taxonomy" id="1073090"/>
    <lineage>
        <taxon>Eukaryota</taxon>
        <taxon>Fungi</taxon>
        <taxon>Dikarya</taxon>
        <taxon>Ascomycota</taxon>
        <taxon>Pezizomycotina</taxon>
        <taxon>Eurotiomycetes</taxon>
        <taxon>Eurotiomycetidae</taxon>
        <taxon>Eurotiales</taxon>
        <taxon>Aspergillaceae</taxon>
        <taxon>Penicilliopsis</taxon>
    </lineage>
</organism>
<evidence type="ECO:0000259" key="1">
    <source>
        <dbReference type="PROSITE" id="PS51340"/>
    </source>
</evidence>
<evidence type="ECO:0000313" key="3">
    <source>
        <dbReference type="Proteomes" id="UP000184188"/>
    </source>
</evidence>
<dbReference type="EMBL" id="KV878351">
    <property type="protein sequence ID" value="OJJ43652.1"/>
    <property type="molecule type" value="Genomic_DNA"/>
</dbReference>
<name>A0A1L9S8Z9_9EURO</name>
<proteinExistence type="predicted"/>
<dbReference type="STRING" id="1073090.A0A1L9S8Z9"/>
<dbReference type="InterPro" id="IPR052716">
    <property type="entry name" value="MOSC_domain"/>
</dbReference>
<sequence length="184" mass="19809">MSVQSVSISSSHTFSKPPVSAITLVTNRGVQGDCHFGETVQHQSRLHIKPAPTNLRQVHLIPIETLEKIDQAAGKVVAGSLGENITTRGLDLVHLSRGTELHFKTTTSNQVAAVVVLTGLRNPCPQIDKFQTGLKERFVVRDAQRNIIGRLAGVMGVVKQGGIVTPGMKIVVVKPAVEEKLEVV</sequence>
<dbReference type="PANTHER" id="PTHR36930:SF1">
    <property type="entry name" value="MOSC DOMAIN-CONTAINING PROTEIN"/>
    <property type="match status" value="1"/>
</dbReference>
<protein>
    <recommendedName>
        <fullName evidence="1">MOSC domain-containing protein</fullName>
    </recommendedName>
</protein>
<dbReference type="AlphaFoldDB" id="A0A1L9S8Z9"/>
<dbReference type="VEuPathDB" id="FungiDB:ASPZODRAFT_136103"/>
<gene>
    <name evidence="2" type="ORF">ASPZODRAFT_136103</name>
</gene>
<dbReference type="Pfam" id="PF03473">
    <property type="entry name" value="MOSC"/>
    <property type="match status" value="1"/>
</dbReference>
<dbReference type="PROSITE" id="PS51340">
    <property type="entry name" value="MOSC"/>
    <property type="match status" value="1"/>
</dbReference>
<dbReference type="GO" id="GO:0030151">
    <property type="term" value="F:molybdenum ion binding"/>
    <property type="evidence" value="ECO:0007669"/>
    <property type="project" value="InterPro"/>
</dbReference>
<dbReference type="PANTHER" id="PTHR36930">
    <property type="entry name" value="METAL-SULFUR CLUSTER BIOSYNTHESIS PROTEINS YUAD-RELATED"/>
    <property type="match status" value="1"/>
</dbReference>
<dbReference type="Proteomes" id="UP000184188">
    <property type="component" value="Unassembled WGS sequence"/>
</dbReference>
<feature type="domain" description="MOSC" evidence="1">
    <location>
        <begin position="17"/>
        <end position="173"/>
    </location>
</feature>
<accession>A0A1L9S8Z9</accession>
<dbReference type="RefSeq" id="XP_022578162.1">
    <property type="nucleotide sequence ID" value="XM_022723981.1"/>
</dbReference>
<dbReference type="InterPro" id="IPR011037">
    <property type="entry name" value="Pyrv_Knase-like_insert_dom_sf"/>
</dbReference>